<evidence type="ECO:0000256" key="9">
    <source>
        <dbReference type="ARBA" id="ARBA00022786"/>
    </source>
</evidence>
<evidence type="ECO:0000256" key="12">
    <source>
        <dbReference type="ARBA" id="ARBA00023136"/>
    </source>
</evidence>
<evidence type="ECO:0000256" key="3">
    <source>
        <dbReference type="ARBA" id="ARBA00004906"/>
    </source>
</evidence>
<evidence type="ECO:0000313" key="18">
    <source>
        <dbReference type="EMBL" id="MCL7035993.1"/>
    </source>
</evidence>
<accession>A0AA41SKS3</accession>
<feature type="compositionally biased region" description="Basic and acidic residues" evidence="15">
    <location>
        <begin position="164"/>
        <end position="179"/>
    </location>
</feature>
<dbReference type="InterPro" id="IPR013083">
    <property type="entry name" value="Znf_RING/FYVE/PHD"/>
</dbReference>
<dbReference type="InterPro" id="IPR053238">
    <property type="entry name" value="RING-H2_zinc_finger"/>
</dbReference>
<evidence type="ECO:0000256" key="13">
    <source>
        <dbReference type="ARBA" id="ARBA00024209"/>
    </source>
</evidence>
<dbReference type="GO" id="GO:0061630">
    <property type="term" value="F:ubiquitin protein ligase activity"/>
    <property type="evidence" value="ECO:0007669"/>
    <property type="project" value="UniProtKB-EC"/>
</dbReference>
<dbReference type="CDD" id="cd16461">
    <property type="entry name" value="RING-H2_EL5-like"/>
    <property type="match status" value="1"/>
</dbReference>
<evidence type="ECO:0000256" key="5">
    <source>
        <dbReference type="ARBA" id="ARBA00022679"/>
    </source>
</evidence>
<evidence type="ECO:0000256" key="6">
    <source>
        <dbReference type="ARBA" id="ARBA00022692"/>
    </source>
</evidence>
<reference evidence="18" key="1">
    <citation type="submission" date="2022-03" db="EMBL/GenBank/DDBJ databases">
        <title>A functionally conserved STORR gene fusion in Papaver species that diverged 16.8 million years ago.</title>
        <authorList>
            <person name="Catania T."/>
        </authorList>
    </citation>
    <scope>NUCLEOTIDE SEQUENCE</scope>
    <source>
        <strain evidence="18">S-191538</strain>
    </source>
</reference>
<feature type="domain" description="RING-type" evidence="17">
    <location>
        <begin position="82"/>
        <end position="124"/>
    </location>
</feature>
<comment type="pathway">
    <text evidence="3">Protein modification; protein ubiquitination.</text>
</comment>
<sequence>MIGPIFVFCVFFILGILSIYVCLICFRFKLLSGNADDDGEAAVSTAEKGLDSTVIQTFPVFVYSDVKNHKKEINAKGTILDCVVCLAEYEDEDVLRLLPKCHHVFHRECTDGWFKSHSTRPVCRSDLNGAAGSAAELRINVTEDAANHSGTNPSQTRIGSEGIRTLDPEPRLGRSRFLEGGHNQNNNPLF</sequence>
<evidence type="ECO:0000256" key="16">
    <source>
        <dbReference type="SAM" id="Phobius"/>
    </source>
</evidence>
<evidence type="ECO:0000256" key="7">
    <source>
        <dbReference type="ARBA" id="ARBA00022723"/>
    </source>
</evidence>
<dbReference type="Gene3D" id="3.30.40.10">
    <property type="entry name" value="Zinc/RING finger domain, C3HC4 (zinc finger)"/>
    <property type="match status" value="1"/>
</dbReference>
<keyword evidence="5" id="KW-0808">Transferase</keyword>
<dbReference type="FunFam" id="3.30.40.10:FF:000187">
    <property type="entry name" value="E3 ubiquitin-protein ligase ATL6"/>
    <property type="match status" value="1"/>
</dbReference>
<dbReference type="PROSITE" id="PS50089">
    <property type="entry name" value="ZF_RING_2"/>
    <property type="match status" value="1"/>
</dbReference>
<dbReference type="GO" id="GO:0008270">
    <property type="term" value="F:zinc ion binding"/>
    <property type="evidence" value="ECO:0007669"/>
    <property type="project" value="UniProtKB-KW"/>
</dbReference>
<dbReference type="PANTHER" id="PTHR14155:SF627">
    <property type="entry name" value="OS06G0192800 PROTEIN"/>
    <property type="match status" value="1"/>
</dbReference>
<dbReference type="PANTHER" id="PTHR14155">
    <property type="entry name" value="RING FINGER DOMAIN-CONTAINING"/>
    <property type="match status" value="1"/>
</dbReference>
<dbReference type="EC" id="2.3.2.27" evidence="4"/>
<dbReference type="Proteomes" id="UP001177140">
    <property type="component" value="Unassembled WGS sequence"/>
</dbReference>
<keyword evidence="11 16" id="KW-1133">Transmembrane helix</keyword>
<evidence type="ECO:0000259" key="17">
    <source>
        <dbReference type="PROSITE" id="PS50089"/>
    </source>
</evidence>
<keyword evidence="9" id="KW-0833">Ubl conjugation pathway</keyword>
<feature type="region of interest" description="Disordered" evidence="15">
    <location>
        <begin position="144"/>
        <end position="190"/>
    </location>
</feature>
<keyword evidence="6 16" id="KW-0812">Transmembrane</keyword>
<feature type="transmembrane region" description="Helical" evidence="16">
    <location>
        <begin position="6"/>
        <end position="26"/>
    </location>
</feature>
<evidence type="ECO:0000256" key="11">
    <source>
        <dbReference type="ARBA" id="ARBA00022989"/>
    </source>
</evidence>
<comment type="caution">
    <text evidence="18">The sequence shown here is derived from an EMBL/GenBank/DDBJ whole genome shotgun (WGS) entry which is preliminary data.</text>
</comment>
<comment type="catalytic activity">
    <reaction evidence="1">
        <text>S-ubiquitinyl-[E2 ubiquitin-conjugating enzyme]-L-cysteine + [acceptor protein]-L-lysine = [E2 ubiquitin-conjugating enzyme]-L-cysteine + N(6)-ubiquitinyl-[acceptor protein]-L-lysine.</text>
        <dbReference type="EC" id="2.3.2.27"/>
    </reaction>
</comment>
<feature type="compositionally biased region" description="Polar residues" evidence="15">
    <location>
        <begin position="148"/>
        <end position="158"/>
    </location>
</feature>
<name>A0AA41SKS3_PAPNU</name>
<organism evidence="18 19">
    <name type="scientific">Papaver nudicaule</name>
    <name type="common">Iceland poppy</name>
    <dbReference type="NCBI Taxonomy" id="74823"/>
    <lineage>
        <taxon>Eukaryota</taxon>
        <taxon>Viridiplantae</taxon>
        <taxon>Streptophyta</taxon>
        <taxon>Embryophyta</taxon>
        <taxon>Tracheophyta</taxon>
        <taxon>Spermatophyta</taxon>
        <taxon>Magnoliopsida</taxon>
        <taxon>Ranunculales</taxon>
        <taxon>Papaveraceae</taxon>
        <taxon>Papaveroideae</taxon>
        <taxon>Papaver</taxon>
    </lineage>
</organism>
<keyword evidence="7" id="KW-0479">Metal-binding</keyword>
<dbReference type="Pfam" id="PF13639">
    <property type="entry name" value="zf-RING_2"/>
    <property type="match status" value="1"/>
</dbReference>
<proteinExistence type="inferred from homology"/>
<evidence type="ECO:0000256" key="10">
    <source>
        <dbReference type="ARBA" id="ARBA00022833"/>
    </source>
</evidence>
<dbReference type="InterPro" id="IPR001841">
    <property type="entry name" value="Znf_RING"/>
</dbReference>
<evidence type="ECO:0000256" key="1">
    <source>
        <dbReference type="ARBA" id="ARBA00000900"/>
    </source>
</evidence>
<dbReference type="AlphaFoldDB" id="A0AA41SKS3"/>
<evidence type="ECO:0000256" key="15">
    <source>
        <dbReference type="SAM" id="MobiDB-lite"/>
    </source>
</evidence>
<dbReference type="GO" id="GO:0016020">
    <property type="term" value="C:membrane"/>
    <property type="evidence" value="ECO:0007669"/>
    <property type="project" value="UniProtKB-SubCell"/>
</dbReference>
<evidence type="ECO:0000256" key="2">
    <source>
        <dbReference type="ARBA" id="ARBA00004167"/>
    </source>
</evidence>
<gene>
    <name evidence="18" type="ORF">MKW94_023779</name>
</gene>
<keyword evidence="8 14" id="KW-0863">Zinc-finger</keyword>
<keyword evidence="12 16" id="KW-0472">Membrane</keyword>
<protein>
    <recommendedName>
        <fullName evidence="4">RING-type E3 ubiquitin transferase</fullName>
        <ecNumber evidence="4">2.3.2.27</ecNumber>
    </recommendedName>
</protein>
<dbReference type="SUPFAM" id="SSF57850">
    <property type="entry name" value="RING/U-box"/>
    <property type="match status" value="1"/>
</dbReference>
<comment type="subcellular location">
    <subcellularLocation>
        <location evidence="2">Membrane</location>
        <topology evidence="2">Single-pass membrane protein</topology>
    </subcellularLocation>
</comment>
<dbReference type="EMBL" id="JAJJMA010163229">
    <property type="protein sequence ID" value="MCL7035993.1"/>
    <property type="molecule type" value="Genomic_DNA"/>
</dbReference>
<evidence type="ECO:0000256" key="8">
    <source>
        <dbReference type="ARBA" id="ARBA00022771"/>
    </source>
</evidence>
<evidence type="ECO:0000256" key="14">
    <source>
        <dbReference type="PROSITE-ProRule" id="PRU00175"/>
    </source>
</evidence>
<keyword evidence="10" id="KW-0862">Zinc</keyword>
<keyword evidence="19" id="KW-1185">Reference proteome</keyword>
<evidence type="ECO:0000256" key="4">
    <source>
        <dbReference type="ARBA" id="ARBA00012483"/>
    </source>
</evidence>
<evidence type="ECO:0000313" key="19">
    <source>
        <dbReference type="Proteomes" id="UP001177140"/>
    </source>
</evidence>
<comment type="similarity">
    <text evidence="13">Belongs to the RING-type zinc finger family. ATL subfamily.</text>
</comment>